<dbReference type="SUPFAM" id="SSF56281">
    <property type="entry name" value="Metallo-hydrolase/oxidoreductase"/>
    <property type="match status" value="1"/>
</dbReference>
<gene>
    <name evidence="4" type="ORF">GCM10010448_53490</name>
</gene>
<dbReference type="PANTHER" id="PTHR42951:SF4">
    <property type="entry name" value="ACYL-COENZYME A THIOESTERASE MBLAC2"/>
    <property type="match status" value="1"/>
</dbReference>
<dbReference type="Proteomes" id="UP001501532">
    <property type="component" value="Unassembled WGS sequence"/>
</dbReference>
<dbReference type="SMART" id="SM00849">
    <property type="entry name" value="Lactamase_B"/>
    <property type="match status" value="1"/>
</dbReference>
<dbReference type="CDD" id="cd16282">
    <property type="entry name" value="metallo-hydrolase-like_MBL-fold"/>
    <property type="match status" value="1"/>
</dbReference>
<feature type="domain" description="Metallo-beta-lactamase" evidence="3">
    <location>
        <begin position="101"/>
        <end position="284"/>
    </location>
</feature>
<accession>A0ABP6LYS6</accession>
<evidence type="ECO:0000313" key="5">
    <source>
        <dbReference type="Proteomes" id="UP001501532"/>
    </source>
</evidence>
<evidence type="ECO:0000256" key="2">
    <source>
        <dbReference type="SAM" id="SignalP"/>
    </source>
</evidence>
<comment type="caution">
    <text evidence="4">The sequence shown here is derived from an EMBL/GenBank/DDBJ whole genome shotgun (WGS) entry which is preliminary data.</text>
</comment>
<feature type="region of interest" description="Disordered" evidence="1">
    <location>
        <begin position="24"/>
        <end position="71"/>
    </location>
</feature>
<dbReference type="EMBL" id="BAAAUF010000052">
    <property type="protein sequence ID" value="GAA3063508.1"/>
    <property type="molecule type" value="Genomic_DNA"/>
</dbReference>
<protein>
    <submittedName>
        <fullName evidence="4">MBL fold metallo-hydrolase</fullName>
    </submittedName>
</protein>
<feature type="compositionally biased region" description="Low complexity" evidence="1">
    <location>
        <begin position="48"/>
        <end position="58"/>
    </location>
</feature>
<proteinExistence type="predicted"/>
<evidence type="ECO:0000256" key="1">
    <source>
        <dbReference type="SAM" id="MobiDB-lite"/>
    </source>
</evidence>
<keyword evidence="2" id="KW-0732">Signal</keyword>
<reference evidence="5" key="1">
    <citation type="journal article" date="2019" name="Int. J. Syst. Evol. Microbiol.">
        <title>The Global Catalogue of Microorganisms (GCM) 10K type strain sequencing project: providing services to taxonomists for standard genome sequencing and annotation.</title>
        <authorList>
            <consortium name="The Broad Institute Genomics Platform"/>
            <consortium name="The Broad Institute Genome Sequencing Center for Infectious Disease"/>
            <person name="Wu L."/>
            <person name="Ma J."/>
        </authorList>
    </citation>
    <scope>NUCLEOTIDE SEQUENCE [LARGE SCALE GENOMIC DNA]</scope>
    <source>
        <strain evidence="5">JCM 9091</strain>
    </source>
</reference>
<evidence type="ECO:0000259" key="3">
    <source>
        <dbReference type="SMART" id="SM00849"/>
    </source>
</evidence>
<name>A0ABP6LYS6_9ACTN</name>
<organism evidence="4 5">
    <name type="scientific">Streptomyces glomeratus</name>
    <dbReference type="NCBI Taxonomy" id="284452"/>
    <lineage>
        <taxon>Bacteria</taxon>
        <taxon>Bacillati</taxon>
        <taxon>Actinomycetota</taxon>
        <taxon>Actinomycetes</taxon>
        <taxon>Kitasatosporales</taxon>
        <taxon>Streptomycetaceae</taxon>
        <taxon>Streptomyces</taxon>
    </lineage>
</organism>
<feature type="chain" id="PRO_5047163583" evidence="2">
    <location>
        <begin position="30"/>
        <end position="351"/>
    </location>
</feature>
<feature type="signal peptide" evidence="2">
    <location>
        <begin position="1"/>
        <end position="29"/>
    </location>
</feature>
<dbReference type="PANTHER" id="PTHR42951">
    <property type="entry name" value="METALLO-BETA-LACTAMASE DOMAIN-CONTAINING"/>
    <property type="match status" value="1"/>
</dbReference>
<sequence length="351" mass="37250">MKRETNTPRKAAIAAVLAACSLGAPPTLASGSTPPPSVQETPNRVINAAGAPPTLAPGSTPPPSPQKEQKNPYDVLNAAAARDPITVTPLRGGVYLLQGSGGNIGVLPSKDGAFMVDAGIAVSRQKMESALNKLGATRIRYLVNTHWHFDHTGGNSWVHEHGAEIIATPNTLRNLSKTIRVAEWVHTFTPVPAAARPTVTVASEKTFTVGGQPVRLRPYSPAHTDGDLSADFTRADVLFTGDTFWNDLYPFIDHETGGSIDGTIRAANQNIAMVGDGTIVVPGHGPVGRRADLVEYRNMLVGIRNRVADLKGRGLTVEQTIAAKPTQPFDAKWGQGIIGPDLFTKLVYLGV</sequence>
<dbReference type="InterPro" id="IPR001279">
    <property type="entry name" value="Metallo-B-lactamas"/>
</dbReference>
<dbReference type="InterPro" id="IPR050855">
    <property type="entry name" value="NDM-1-like"/>
</dbReference>
<evidence type="ECO:0000313" key="4">
    <source>
        <dbReference type="EMBL" id="GAA3063508.1"/>
    </source>
</evidence>
<dbReference type="Pfam" id="PF00753">
    <property type="entry name" value="Lactamase_B"/>
    <property type="match status" value="1"/>
</dbReference>
<keyword evidence="5" id="KW-1185">Reference proteome</keyword>
<dbReference type="RefSeq" id="WP_234519485.1">
    <property type="nucleotide sequence ID" value="NZ_BAAAUF010000052.1"/>
</dbReference>
<dbReference type="InterPro" id="IPR036866">
    <property type="entry name" value="RibonucZ/Hydroxyglut_hydro"/>
</dbReference>
<dbReference type="Gene3D" id="3.60.15.10">
    <property type="entry name" value="Ribonuclease Z/Hydroxyacylglutathione hydrolase-like"/>
    <property type="match status" value="1"/>
</dbReference>